<dbReference type="Pfam" id="PF00266">
    <property type="entry name" value="Aminotran_5"/>
    <property type="match status" value="1"/>
</dbReference>
<reference evidence="4" key="1">
    <citation type="submission" date="2018-06" db="EMBL/GenBank/DDBJ databases">
        <authorList>
            <person name="Zhirakovskaya E."/>
        </authorList>
    </citation>
    <scope>NUCLEOTIDE SEQUENCE</scope>
</reference>
<dbReference type="GO" id="GO:0031071">
    <property type="term" value="F:cysteine desulfurase activity"/>
    <property type="evidence" value="ECO:0007669"/>
    <property type="project" value="UniProtKB-EC"/>
</dbReference>
<organism evidence="4">
    <name type="scientific">hydrothermal vent metagenome</name>
    <dbReference type="NCBI Taxonomy" id="652676"/>
    <lineage>
        <taxon>unclassified sequences</taxon>
        <taxon>metagenomes</taxon>
        <taxon>ecological metagenomes</taxon>
    </lineage>
</organism>
<dbReference type="InterPro" id="IPR015424">
    <property type="entry name" value="PyrdxlP-dep_Trfase"/>
</dbReference>
<dbReference type="EC" id="2.8.1.7" evidence="4"/>
<name>A0A3B0UHI0_9ZZZZ</name>
<accession>A0A3B0UHI0</accession>
<dbReference type="Gene3D" id="3.90.1150.10">
    <property type="entry name" value="Aspartate Aminotransferase, domain 1"/>
    <property type="match status" value="1"/>
</dbReference>
<feature type="domain" description="Aminotransferase class V" evidence="3">
    <location>
        <begin position="3"/>
        <end position="72"/>
    </location>
</feature>
<evidence type="ECO:0000256" key="1">
    <source>
        <dbReference type="ARBA" id="ARBA00001933"/>
    </source>
</evidence>
<dbReference type="Gene3D" id="1.10.260.50">
    <property type="match status" value="1"/>
</dbReference>
<dbReference type="EMBL" id="UOES01000418">
    <property type="protein sequence ID" value="VAW28540.1"/>
    <property type="molecule type" value="Genomic_DNA"/>
</dbReference>
<dbReference type="InterPro" id="IPR000192">
    <property type="entry name" value="Aminotrans_V_dom"/>
</dbReference>
<dbReference type="InterPro" id="IPR015422">
    <property type="entry name" value="PyrdxlP-dep_Trfase_small"/>
</dbReference>
<evidence type="ECO:0000313" key="4">
    <source>
        <dbReference type="EMBL" id="VAW28540.1"/>
    </source>
</evidence>
<comment type="similarity">
    <text evidence="2">Belongs to the class-V pyridoxal-phosphate-dependent aminotransferase family. NifS/IscS subfamily.</text>
</comment>
<gene>
    <name evidence="4" type="ORF">MNBD_BACTEROID06-1070</name>
</gene>
<dbReference type="SUPFAM" id="SSF53383">
    <property type="entry name" value="PLP-dependent transferases"/>
    <property type="match status" value="1"/>
</dbReference>
<sequence length="72" mass="7893">MQVYLDNAATTKLDSEVISVMQDFMATHYGNPSSVHAKGREARVELEKARKSIANCIGCKDKELIFTSGGTE</sequence>
<dbReference type="PANTHER" id="PTHR11601">
    <property type="entry name" value="CYSTEINE DESULFURYLASE FAMILY MEMBER"/>
    <property type="match status" value="1"/>
</dbReference>
<evidence type="ECO:0000259" key="3">
    <source>
        <dbReference type="Pfam" id="PF00266"/>
    </source>
</evidence>
<evidence type="ECO:0000256" key="2">
    <source>
        <dbReference type="ARBA" id="ARBA00006490"/>
    </source>
</evidence>
<protein>
    <submittedName>
        <fullName evidence="4">Cysteine desulfurase</fullName>
        <ecNumber evidence="4">2.8.1.7</ecNumber>
    </submittedName>
</protein>
<proteinExistence type="inferred from homology"/>
<dbReference type="PANTHER" id="PTHR11601:SF34">
    <property type="entry name" value="CYSTEINE DESULFURASE"/>
    <property type="match status" value="1"/>
</dbReference>
<dbReference type="InterPro" id="IPR015421">
    <property type="entry name" value="PyrdxlP-dep_Trfase_major"/>
</dbReference>
<keyword evidence="4" id="KW-0808">Transferase</keyword>
<feature type="non-terminal residue" evidence="4">
    <location>
        <position position="72"/>
    </location>
</feature>
<dbReference type="Gene3D" id="3.40.640.10">
    <property type="entry name" value="Type I PLP-dependent aspartate aminotransferase-like (Major domain)"/>
    <property type="match status" value="1"/>
</dbReference>
<comment type="cofactor">
    <cofactor evidence="1">
        <name>pyridoxal 5'-phosphate</name>
        <dbReference type="ChEBI" id="CHEBI:597326"/>
    </cofactor>
</comment>
<dbReference type="AlphaFoldDB" id="A0A3B0UHI0"/>